<feature type="domain" description="Large ribosomal subunit protein uL5 N-terminal" evidence="1">
    <location>
        <begin position="39"/>
        <end position="72"/>
    </location>
</feature>
<feature type="non-terminal residue" evidence="2">
    <location>
        <position position="73"/>
    </location>
</feature>
<dbReference type="InterPro" id="IPR031310">
    <property type="entry name" value="Ribosomal_uL5_N"/>
</dbReference>
<proteinExistence type="predicted"/>
<dbReference type="EMBL" id="BARU01008162">
    <property type="protein sequence ID" value="GAH37598.1"/>
    <property type="molecule type" value="Genomic_DNA"/>
</dbReference>
<protein>
    <recommendedName>
        <fullName evidence="1">Large ribosomal subunit protein uL5 N-terminal domain-containing protein</fullName>
    </recommendedName>
</protein>
<dbReference type="Gene3D" id="3.30.1440.10">
    <property type="match status" value="1"/>
</dbReference>
<name>X1GX66_9ZZZZ</name>
<dbReference type="Pfam" id="PF00281">
    <property type="entry name" value="Ribosomal_L5"/>
    <property type="match status" value="1"/>
</dbReference>
<evidence type="ECO:0000259" key="1">
    <source>
        <dbReference type="Pfam" id="PF00281"/>
    </source>
</evidence>
<reference evidence="2" key="1">
    <citation type="journal article" date="2014" name="Front. Microbiol.">
        <title>High frequency of phylogenetically diverse reductive dehalogenase-homologous genes in deep subseafloor sedimentary metagenomes.</title>
        <authorList>
            <person name="Kawai M."/>
            <person name="Futagami T."/>
            <person name="Toyoda A."/>
            <person name="Takaki Y."/>
            <person name="Nishi S."/>
            <person name="Hori S."/>
            <person name="Arai W."/>
            <person name="Tsubouchi T."/>
            <person name="Morono Y."/>
            <person name="Uchiyama I."/>
            <person name="Ito T."/>
            <person name="Fujiyama A."/>
            <person name="Inagaki F."/>
            <person name="Takami H."/>
        </authorList>
    </citation>
    <scope>NUCLEOTIDE SEQUENCE</scope>
    <source>
        <strain evidence="2">Expedition CK06-06</strain>
    </source>
</reference>
<comment type="caution">
    <text evidence="2">The sequence shown here is derived from an EMBL/GenBank/DDBJ whole genome shotgun (WGS) entry which is preliminary data.</text>
</comment>
<sequence length="73" mass="8170">MVAKESTQVSEAEEVLPRLMRRYREEIVPAMVERFGYGNPLAVPRLEKIVVNMGVGGAVTERGRIERAVEELG</sequence>
<accession>X1GX66</accession>
<dbReference type="AlphaFoldDB" id="X1GX66"/>
<organism evidence="2">
    <name type="scientific">marine sediment metagenome</name>
    <dbReference type="NCBI Taxonomy" id="412755"/>
    <lineage>
        <taxon>unclassified sequences</taxon>
        <taxon>metagenomes</taxon>
        <taxon>ecological metagenomes</taxon>
    </lineage>
</organism>
<evidence type="ECO:0000313" key="2">
    <source>
        <dbReference type="EMBL" id="GAH37598.1"/>
    </source>
</evidence>
<dbReference type="InterPro" id="IPR022803">
    <property type="entry name" value="Ribosomal_uL5_dom_sf"/>
</dbReference>
<dbReference type="SUPFAM" id="SSF55282">
    <property type="entry name" value="RL5-like"/>
    <property type="match status" value="1"/>
</dbReference>
<gene>
    <name evidence="2" type="ORF">S03H2_16015</name>
</gene>